<dbReference type="EMBL" id="JAJEQN010000017">
    <property type="protein sequence ID" value="MCC2221592.1"/>
    <property type="molecule type" value="Genomic_DNA"/>
</dbReference>
<dbReference type="GO" id="GO:0046872">
    <property type="term" value="F:metal ion binding"/>
    <property type="evidence" value="ECO:0007669"/>
    <property type="project" value="UniProtKB-KW"/>
</dbReference>
<proteinExistence type="inferred from homology"/>
<dbReference type="GO" id="GO:0005524">
    <property type="term" value="F:ATP binding"/>
    <property type="evidence" value="ECO:0007669"/>
    <property type="project" value="UniProtKB-KW"/>
</dbReference>
<dbReference type="GO" id="GO:0016818">
    <property type="term" value="F:hydrolase activity, acting on acid anhydrides, in phosphorus-containing anhydrides"/>
    <property type="evidence" value="ECO:0007669"/>
    <property type="project" value="InterPro"/>
</dbReference>
<dbReference type="RefSeq" id="WP_308731698.1">
    <property type="nucleotide sequence ID" value="NZ_JAJEQN010000017.1"/>
</dbReference>
<keyword evidence="4" id="KW-0227">DNA damage</keyword>
<protein>
    <submittedName>
        <fullName evidence="15">ATP-dependent DNA helicase</fullName>
    </submittedName>
</protein>
<dbReference type="AlphaFoldDB" id="A0AAE3JDB1"/>
<dbReference type="Gene3D" id="3.40.50.300">
    <property type="entry name" value="P-loop containing nucleotide triphosphate hydrolases"/>
    <property type="match status" value="2"/>
</dbReference>
<dbReference type="InterPro" id="IPR042493">
    <property type="entry name" value="XPD_DNA_FeS"/>
</dbReference>
<evidence type="ECO:0000256" key="9">
    <source>
        <dbReference type="ARBA" id="ARBA00023014"/>
    </source>
</evidence>
<dbReference type="Pfam" id="PF06733">
    <property type="entry name" value="DEAD_2"/>
    <property type="match status" value="1"/>
</dbReference>
<dbReference type="SUPFAM" id="SSF52540">
    <property type="entry name" value="P-loop containing nucleoside triphosphate hydrolases"/>
    <property type="match status" value="2"/>
</dbReference>
<comment type="similarity">
    <text evidence="13">Belongs to the helicase family. DinG subfamily.</text>
</comment>
<dbReference type="InterPro" id="IPR045028">
    <property type="entry name" value="DinG/Rad3-like"/>
</dbReference>
<dbReference type="SMART" id="SM00488">
    <property type="entry name" value="DEXDc2"/>
    <property type="match status" value="1"/>
</dbReference>
<dbReference type="InterPro" id="IPR006554">
    <property type="entry name" value="Helicase-like_DEXD_c2"/>
</dbReference>
<evidence type="ECO:0000256" key="10">
    <source>
        <dbReference type="ARBA" id="ARBA00023125"/>
    </source>
</evidence>
<keyword evidence="16" id="KW-1185">Reference proteome</keyword>
<keyword evidence="9" id="KW-0411">Iron-sulfur</keyword>
<keyword evidence="3" id="KW-0547">Nucleotide-binding</keyword>
<dbReference type="InterPro" id="IPR014013">
    <property type="entry name" value="Helic_SF1/SF2_ATP-bd_DinG/Rad3"/>
</dbReference>
<evidence type="ECO:0000313" key="15">
    <source>
        <dbReference type="EMBL" id="MCC2221592.1"/>
    </source>
</evidence>
<accession>A0AAE3JDB1</accession>
<gene>
    <name evidence="15" type="ORF">LKD48_08085</name>
</gene>
<dbReference type="GO" id="GO:0003677">
    <property type="term" value="F:DNA binding"/>
    <property type="evidence" value="ECO:0007669"/>
    <property type="project" value="UniProtKB-KW"/>
</dbReference>
<keyword evidence="11" id="KW-0234">DNA repair</keyword>
<evidence type="ECO:0000256" key="8">
    <source>
        <dbReference type="ARBA" id="ARBA00023004"/>
    </source>
</evidence>
<keyword evidence="6 15" id="KW-0347">Helicase</keyword>
<evidence type="ECO:0000256" key="12">
    <source>
        <dbReference type="ARBA" id="ARBA00023235"/>
    </source>
</evidence>
<keyword evidence="8" id="KW-0408">Iron</keyword>
<evidence type="ECO:0000256" key="2">
    <source>
        <dbReference type="ARBA" id="ARBA00022723"/>
    </source>
</evidence>
<dbReference type="Gene3D" id="1.10.275.40">
    <property type="match status" value="1"/>
</dbReference>
<keyword evidence="1" id="KW-0004">4Fe-4S</keyword>
<feature type="domain" description="Helicase ATP-binding" evidence="14">
    <location>
        <begin position="224"/>
        <end position="475"/>
    </location>
</feature>
<evidence type="ECO:0000256" key="11">
    <source>
        <dbReference type="ARBA" id="ARBA00023204"/>
    </source>
</evidence>
<dbReference type="InterPro" id="IPR011604">
    <property type="entry name" value="PDDEXK-like_dom_sf"/>
</dbReference>
<dbReference type="GO" id="GO:0006281">
    <property type="term" value="P:DNA repair"/>
    <property type="evidence" value="ECO:0007669"/>
    <property type="project" value="UniProtKB-KW"/>
</dbReference>
<dbReference type="InterPro" id="IPR006555">
    <property type="entry name" value="ATP-dep_Helicase_C"/>
</dbReference>
<sequence>MHKLIENQVRISVRNLVEFILRSGDIDNRHSTKAQYDAMQIGSRLHRKIQGSMPGTYKAEVSLKHTAHYRDVEILLEGRADGIITPDEKSVREEQANLLYQAKTDENVSAEISFIIDEIKVIRQDMEKLDSAAQVHIAQALCYAYMYARALNTKAAGVTEENEEKKRLCIGIQITYCHPETEEIKRFLKVYTFKEIKEEFDHYISEYGKWAQFLYEHRLERNASVQKLSFPYPYRAGQKRLVAAAYRTMINGEQLFIQAPTGIGKTLSTVFPAVWAVGEEYADKIFYLTAKTITRTAAVSAFDILRENGLKMSYIALTSKEKICPNTVMECNPVQCPYAKGHFDRVNEAAFDLIHDCEQITREKLAACAKKYKVCPFELSLDVSYWVDAIICDYNYVFDPHVRLQRYFADGERGEYIFLVDEAHNLVERAREMYSAKLEKEEFLAAKKYYEPFKSVVKQINSCNRKLLELKRECDVWKVLSEGEGIGSFVMALERLYEALNRLSETHPEWTAPKEASEFFFHVRDFLEVYERLDEHYEVYMEHTSQGTFQINLLCVNPAERLQECCAQGISTIFFSATLLPIRYYKELLGQGEESKAIYAASPFDPKNRLIVTAADVSSKYTRRTALEYTRIGQYIKAITNSRRGNYLVFFPSYTFRDEVEACMEKEENVRYIRQESSMTEAQREEFLDAFREQDTPTVGFCVMGGIFSEGIDLQNEAVIGVIIVGTGLPQTGSRQEILKSHYEKEGKNGFLFAYLYPGMNKVLQAAGRLIRTSKDYGVIALLDERFLQGSYRSQFPPDWTDMNIVQLSNCTALLEQFWADIEQ</sequence>
<evidence type="ECO:0000256" key="6">
    <source>
        <dbReference type="ARBA" id="ARBA00022806"/>
    </source>
</evidence>
<dbReference type="SMART" id="SM00491">
    <property type="entry name" value="HELICc2"/>
    <property type="match status" value="1"/>
</dbReference>
<dbReference type="PANTHER" id="PTHR11472">
    <property type="entry name" value="DNA REPAIR DEAD HELICASE RAD3/XP-D SUBFAMILY MEMBER"/>
    <property type="match status" value="1"/>
</dbReference>
<dbReference type="Gene3D" id="1.10.30.20">
    <property type="entry name" value="Bacterial XPD DNA helicase, FeS cluster domain"/>
    <property type="match status" value="1"/>
</dbReference>
<dbReference type="PANTHER" id="PTHR11472:SF34">
    <property type="entry name" value="REGULATOR OF TELOMERE ELONGATION HELICASE 1"/>
    <property type="match status" value="1"/>
</dbReference>
<organism evidence="15 16">
    <name type="scientific">Anthropogastromicrobium aceti</name>
    <dbReference type="NCBI Taxonomy" id="2981768"/>
    <lineage>
        <taxon>Bacteria</taxon>
        <taxon>Bacillati</taxon>
        <taxon>Bacillota</taxon>
        <taxon>Clostridia</taxon>
        <taxon>Lachnospirales</taxon>
        <taxon>Lachnospiraceae</taxon>
        <taxon>Anthropogastromicrobium</taxon>
    </lineage>
</organism>
<keyword evidence="7" id="KW-0067">ATP-binding</keyword>
<evidence type="ECO:0000256" key="1">
    <source>
        <dbReference type="ARBA" id="ARBA00022485"/>
    </source>
</evidence>
<keyword evidence="12" id="KW-0413">Isomerase</keyword>
<evidence type="ECO:0000313" key="16">
    <source>
        <dbReference type="Proteomes" id="UP001198200"/>
    </source>
</evidence>
<evidence type="ECO:0000256" key="7">
    <source>
        <dbReference type="ARBA" id="ARBA00022840"/>
    </source>
</evidence>
<keyword evidence="5" id="KW-0378">Hydrolase</keyword>
<keyword evidence="2" id="KW-0479">Metal-binding</keyword>
<dbReference type="PROSITE" id="PS51193">
    <property type="entry name" value="HELICASE_ATP_BIND_2"/>
    <property type="match status" value="1"/>
</dbReference>
<comment type="caution">
    <text evidence="15">The sequence shown here is derived from an EMBL/GenBank/DDBJ whole genome shotgun (WGS) entry which is preliminary data.</text>
</comment>
<evidence type="ECO:0000259" key="14">
    <source>
        <dbReference type="PROSITE" id="PS51193"/>
    </source>
</evidence>
<dbReference type="GO" id="GO:0043139">
    <property type="term" value="F:5'-3' DNA helicase activity"/>
    <property type="evidence" value="ECO:0007669"/>
    <property type="project" value="UniProtKB-EC"/>
</dbReference>
<dbReference type="InterPro" id="IPR027417">
    <property type="entry name" value="P-loop_NTPase"/>
</dbReference>
<reference evidence="15 16" key="1">
    <citation type="submission" date="2021-10" db="EMBL/GenBank/DDBJ databases">
        <title>Anaerobic single-cell dispensing facilitates the cultivation of human gut bacteria.</title>
        <authorList>
            <person name="Afrizal A."/>
        </authorList>
    </citation>
    <scope>NUCLEOTIDE SEQUENCE [LARGE SCALE GENOMIC DNA]</scope>
    <source>
        <strain evidence="15 16">CLA-AA-H224</strain>
    </source>
</reference>
<dbReference type="GO" id="GO:0051539">
    <property type="term" value="F:4 iron, 4 sulfur cluster binding"/>
    <property type="evidence" value="ECO:0007669"/>
    <property type="project" value="UniProtKB-KW"/>
</dbReference>
<evidence type="ECO:0000256" key="13">
    <source>
        <dbReference type="ARBA" id="ARBA00038058"/>
    </source>
</evidence>
<name>A0AAE3JDB1_9FIRM</name>
<keyword evidence="10" id="KW-0238">DNA-binding</keyword>
<dbReference type="Pfam" id="PF13307">
    <property type="entry name" value="Helicase_C_2"/>
    <property type="match status" value="1"/>
</dbReference>
<dbReference type="InterPro" id="IPR010614">
    <property type="entry name" value="RAD3-like_helicase_DEAD"/>
</dbReference>
<dbReference type="Gene3D" id="3.90.320.10">
    <property type="match status" value="1"/>
</dbReference>
<evidence type="ECO:0000256" key="3">
    <source>
        <dbReference type="ARBA" id="ARBA00022741"/>
    </source>
</evidence>
<dbReference type="Proteomes" id="UP001198200">
    <property type="component" value="Unassembled WGS sequence"/>
</dbReference>
<evidence type="ECO:0000256" key="5">
    <source>
        <dbReference type="ARBA" id="ARBA00022801"/>
    </source>
</evidence>
<evidence type="ECO:0000256" key="4">
    <source>
        <dbReference type="ARBA" id="ARBA00022763"/>
    </source>
</evidence>